<organism evidence="17 18">
    <name type="scientific">Actinobaculum suis</name>
    <dbReference type="NCBI Taxonomy" id="1657"/>
    <lineage>
        <taxon>Bacteria</taxon>
        <taxon>Bacillati</taxon>
        <taxon>Actinomycetota</taxon>
        <taxon>Actinomycetes</taxon>
        <taxon>Actinomycetales</taxon>
        <taxon>Actinomycetaceae</taxon>
        <taxon>Actinobaculum</taxon>
    </lineage>
</organism>
<keyword evidence="4 13" id="KW-0963">Cytoplasm</keyword>
<evidence type="ECO:0000256" key="14">
    <source>
        <dbReference type="RuleBase" id="RU000578"/>
    </source>
</evidence>
<gene>
    <name evidence="13 17" type="primary">recF</name>
    <name evidence="17" type="ORF">NCTC10327_00084</name>
</gene>
<evidence type="ECO:0000256" key="5">
    <source>
        <dbReference type="ARBA" id="ARBA00022705"/>
    </source>
</evidence>
<dbReference type="InterPro" id="IPR018078">
    <property type="entry name" value="DNA-binding_RecF_CS"/>
</dbReference>
<evidence type="ECO:0000259" key="16">
    <source>
        <dbReference type="Pfam" id="PF02463"/>
    </source>
</evidence>
<dbReference type="PANTHER" id="PTHR32182">
    <property type="entry name" value="DNA REPLICATION AND REPAIR PROTEIN RECF"/>
    <property type="match status" value="1"/>
</dbReference>
<evidence type="ECO:0000313" key="17">
    <source>
        <dbReference type="EMBL" id="VDG75360.1"/>
    </source>
</evidence>
<evidence type="ECO:0000256" key="9">
    <source>
        <dbReference type="ARBA" id="ARBA00023125"/>
    </source>
</evidence>
<keyword evidence="10 13" id="KW-0234">DNA repair</keyword>
<comment type="function">
    <text evidence="12 13 14">The RecF protein is involved in DNA metabolism; it is required for DNA replication and normal SOS inducibility. RecF binds preferentially to single-stranded, linear DNA. It also seems to bind ATP.</text>
</comment>
<evidence type="ECO:0000313" key="18">
    <source>
        <dbReference type="Proteomes" id="UP000269974"/>
    </source>
</evidence>
<keyword evidence="9 13" id="KW-0238">DNA-binding</keyword>
<dbReference type="InterPro" id="IPR001238">
    <property type="entry name" value="DNA-binding_RecF"/>
</dbReference>
<dbReference type="Gene3D" id="3.40.50.300">
    <property type="entry name" value="P-loop containing nucleotide triphosphate hydrolases"/>
    <property type="match status" value="1"/>
</dbReference>
<feature type="domain" description="RecF/RecN/SMC N-terminal" evidence="16">
    <location>
        <begin position="2"/>
        <end position="381"/>
    </location>
</feature>
<evidence type="ECO:0000256" key="12">
    <source>
        <dbReference type="ARBA" id="ARBA00025401"/>
    </source>
</evidence>
<evidence type="ECO:0000256" key="4">
    <source>
        <dbReference type="ARBA" id="ARBA00022490"/>
    </source>
</evidence>
<dbReference type="InterPro" id="IPR003395">
    <property type="entry name" value="RecF/RecN/SMC_N"/>
</dbReference>
<feature type="compositionally biased region" description="Basic and acidic residues" evidence="15">
    <location>
        <begin position="432"/>
        <end position="448"/>
    </location>
</feature>
<evidence type="ECO:0000256" key="11">
    <source>
        <dbReference type="ARBA" id="ARBA00023236"/>
    </source>
</evidence>
<dbReference type="InterPro" id="IPR027417">
    <property type="entry name" value="P-loop_NTPase"/>
</dbReference>
<comment type="caution">
    <text evidence="17">The sequence shown here is derived from an EMBL/GenBank/DDBJ whole genome shotgun (WGS) entry which is preliminary data.</text>
</comment>
<keyword evidence="11 13" id="KW-0742">SOS response</keyword>
<feature type="binding site" evidence="13">
    <location>
        <begin position="30"/>
        <end position="37"/>
    </location>
    <ligand>
        <name>ATP</name>
        <dbReference type="ChEBI" id="CHEBI:30616"/>
    </ligand>
</feature>
<dbReference type="GO" id="GO:0006260">
    <property type="term" value="P:DNA replication"/>
    <property type="evidence" value="ECO:0007669"/>
    <property type="project" value="UniProtKB-UniRule"/>
</dbReference>
<dbReference type="PANTHER" id="PTHR32182:SF0">
    <property type="entry name" value="DNA REPLICATION AND REPAIR PROTEIN RECF"/>
    <property type="match status" value="1"/>
</dbReference>
<feature type="region of interest" description="Disordered" evidence="15">
    <location>
        <begin position="402"/>
        <end position="448"/>
    </location>
</feature>
<dbReference type="RefSeq" id="WP_185933538.1">
    <property type="nucleotide sequence ID" value="NZ_UYIO01000001.1"/>
</dbReference>
<evidence type="ECO:0000256" key="7">
    <source>
        <dbReference type="ARBA" id="ARBA00022763"/>
    </source>
</evidence>
<dbReference type="GO" id="GO:0000731">
    <property type="term" value="P:DNA synthesis involved in DNA repair"/>
    <property type="evidence" value="ECO:0007669"/>
    <property type="project" value="TreeGrafter"/>
</dbReference>
<comment type="similarity">
    <text evidence="2 13 14">Belongs to the RecF family.</text>
</comment>
<evidence type="ECO:0000256" key="8">
    <source>
        <dbReference type="ARBA" id="ARBA00022840"/>
    </source>
</evidence>
<dbReference type="InterPro" id="IPR042174">
    <property type="entry name" value="RecF_2"/>
</dbReference>
<keyword evidence="8 13" id="KW-0067">ATP-binding</keyword>
<dbReference type="GO" id="GO:0005524">
    <property type="term" value="F:ATP binding"/>
    <property type="evidence" value="ECO:0007669"/>
    <property type="project" value="UniProtKB-UniRule"/>
</dbReference>
<keyword evidence="5 13" id="KW-0235">DNA replication</keyword>
<accession>A0A7Z8Y765</accession>
<evidence type="ECO:0000256" key="3">
    <source>
        <dbReference type="ARBA" id="ARBA00020170"/>
    </source>
</evidence>
<dbReference type="Proteomes" id="UP000269974">
    <property type="component" value="Unassembled WGS sequence"/>
</dbReference>
<dbReference type="HAMAP" id="MF_00365">
    <property type="entry name" value="RecF"/>
    <property type="match status" value="1"/>
</dbReference>
<proteinExistence type="inferred from homology"/>
<evidence type="ECO:0000256" key="2">
    <source>
        <dbReference type="ARBA" id="ARBA00008016"/>
    </source>
</evidence>
<keyword evidence="7 13" id="KW-0227">DNA damage</keyword>
<keyword evidence="6 13" id="KW-0547">Nucleotide-binding</keyword>
<evidence type="ECO:0000256" key="15">
    <source>
        <dbReference type="SAM" id="MobiDB-lite"/>
    </source>
</evidence>
<dbReference type="EMBL" id="UYIO01000001">
    <property type="protein sequence ID" value="VDG75360.1"/>
    <property type="molecule type" value="Genomic_DNA"/>
</dbReference>
<comment type="subcellular location">
    <subcellularLocation>
        <location evidence="1 13 14">Cytoplasm</location>
    </subcellularLocation>
</comment>
<dbReference type="GO" id="GO:0009432">
    <property type="term" value="P:SOS response"/>
    <property type="evidence" value="ECO:0007669"/>
    <property type="project" value="UniProtKB-UniRule"/>
</dbReference>
<evidence type="ECO:0000256" key="13">
    <source>
        <dbReference type="HAMAP-Rule" id="MF_00365"/>
    </source>
</evidence>
<evidence type="ECO:0000256" key="6">
    <source>
        <dbReference type="ARBA" id="ARBA00022741"/>
    </source>
</evidence>
<name>A0A7Z8Y765_9ACTO</name>
<dbReference type="NCBIfam" id="TIGR00611">
    <property type="entry name" value="recf"/>
    <property type="match status" value="1"/>
</dbReference>
<dbReference type="GO" id="GO:0005737">
    <property type="term" value="C:cytoplasm"/>
    <property type="evidence" value="ECO:0007669"/>
    <property type="project" value="UniProtKB-SubCell"/>
</dbReference>
<dbReference type="SUPFAM" id="SSF52540">
    <property type="entry name" value="P-loop containing nucleoside triphosphate hydrolases"/>
    <property type="match status" value="1"/>
</dbReference>
<dbReference type="PROSITE" id="PS00618">
    <property type="entry name" value="RECF_2"/>
    <property type="match status" value="1"/>
</dbReference>
<reference evidence="17 18" key="1">
    <citation type="submission" date="2018-11" db="EMBL/GenBank/DDBJ databases">
        <authorList>
            <consortium name="Pathogen Informatics"/>
        </authorList>
    </citation>
    <scope>NUCLEOTIDE SEQUENCE [LARGE SCALE GENOMIC DNA]</scope>
    <source>
        <strain evidence="17 18">NCTC10327</strain>
    </source>
</reference>
<dbReference type="GO" id="GO:0003697">
    <property type="term" value="F:single-stranded DNA binding"/>
    <property type="evidence" value="ECO:0007669"/>
    <property type="project" value="UniProtKB-UniRule"/>
</dbReference>
<dbReference type="Gene3D" id="1.20.1050.90">
    <property type="entry name" value="RecF/RecN/SMC, N-terminal domain"/>
    <property type="match status" value="1"/>
</dbReference>
<evidence type="ECO:0000256" key="10">
    <source>
        <dbReference type="ARBA" id="ARBA00023204"/>
    </source>
</evidence>
<dbReference type="GO" id="GO:0006302">
    <property type="term" value="P:double-strand break repair"/>
    <property type="evidence" value="ECO:0007669"/>
    <property type="project" value="TreeGrafter"/>
</dbReference>
<dbReference type="AlphaFoldDB" id="A0A7Z8Y765"/>
<protein>
    <recommendedName>
        <fullName evidence="3 13">DNA replication and repair protein RecF</fullName>
    </recommendedName>
</protein>
<sequence>MYISDIALADFRNYEREVVSFSPGINILTGKNGQGKTNLVEAVAYLATLGSHRVSSDNALVRQSANAAVIQARTYRGTSPTTVQVEIYAGRANRARINRAPAKPADIVGIVRCVLFAPEDLGIIRAEPAIRRAFLDDLMIQLRPRMAGVRAEYNKVLQQRAALLRSLSSAAKQGQNVSLENPVLDIFDAQLAKLGGEITAARAEIVRQLRPFVAEYYNLVSGTQSGARIDYKASANSGFFSLPGPERISAEPELAAAITNNDAELAQPARATQRLQQLLQERRAQEIERGQNLVGPQRDDLQLSLGQLPAKGYASHGESWSYALALRLAEWQVLRADDSGEWSGDGEPILILDDVFAELDGHRRRRLAELVASAGQVMITAAVGDDLPATLQGKTFRIHAGRVHPESEIETNSAPVTNRAAARSEGTQSEGTRSEGTRSEGTRSEGGE</sequence>
<evidence type="ECO:0000256" key="1">
    <source>
        <dbReference type="ARBA" id="ARBA00004496"/>
    </source>
</evidence>
<dbReference type="Pfam" id="PF02463">
    <property type="entry name" value="SMC_N"/>
    <property type="match status" value="1"/>
</dbReference>